<sequence>MEAQACAALLLASLLGALMLPAQGTDHQDGIDIYSLKLDSKVTSRFAHTVITSRVVNRANEAKEALFEVELPKTAFITNFSMIIDGVTYPGNIKEKAAAQEQYKTAISRGESAGLVKAVGRKVETFQVAVNVAPSAKVTFELVYEELLKRQLGKYELLLNIRPKQLVKHLQMDIHIFEPQGITFLETESTFMTSNLTDALSVIQNETKAHILFKPKEPSQGDTILDGNFIVRYDVRQDAIDSGIQIVNGYFVHYFAPTGLPTLPKSVVFVIDKSGSMDGRKIVQTREALLKVLGDLNPEDQFNLVVFNSMISQWQPSLLKATQENVGSAKKFVLDIRASGGTNINEAVLAAVHLLDESNQRELLPENSVSMIILLTDGEPTVGETNPENIQQNIQRSLDGKYALFCLGFGFDVSYSFLEKMALDNSGLARRIYEDSDAALQLQDFYQEVATPLLKHVEFKFPENTVLELSQNNFNLFFKGSELVVAGKLHSKEQEKFSVQIEGQSNAQNLMFKAEANVAEKEKVFQKQKYIFGNFMERLWAYLTIQQLLEKAVSATGEERTKLEARALALSLNFSFVTPLTSMVVTKPGTEDEVQVAEKPSESDNEQVDSRFHLGRGRGVSQRVNSRMFLQKSHFQTPSCECVCVCVCACEREAEIKAKRWRQRDREN</sequence>
<dbReference type="PANTHER" id="PTHR10338">
    <property type="entry name" value="INTER-ALPHA-TRYPSIN INHIBITOR HEAVY CHAIN FAMILY MEMBER"/>
    <property type="match status" value="1"/>
</dbReference>
<organism evidence="11 12">
    <name type="scientific">Ornithorhynchus anatinus</name>
    <name type="common">Duckbill platypus</name>
    <dbReference type="NCBI Taxonomy" id="9258"/>
    <lineage>
        <taxon>Eukaryota</taxon>
        <taxon>Metazoa</taxon>
        <taxon>Chordata</taxon>
        <taxon>Craniata</taxon>
        <taxon>Vertebrata</taxon>
        <taxon>Euteleostomi</taxon>
        <taxon>Mammalia</taxon>
        <taxon>Monotremata</taxon>
        <taxon>Ornithorhynchidae</taxon>
        <taxon>Ornithorhynchus</taxon>
    </lineage>
</organism>
<dbReference type="InParanoid" id="F6UMI5"/>
<dbReference type="eggNOG" id="ENOG502QPS2">
    <property type="taxonomic scope" value="Eukaryota"/>
</dbReference>
<dbReference type="Proteomes" id="UP000002279">
    <property type="component" value="Chromosome X1"/>
</dbReference>
<evidence type="ECO:0000256" key="3">
    <source>
        <dbReference type="ARBA" id="ARBA00022525"/>
    </source>
</evidence>
<evidence type="ECO:0000256" key="5">
    <source>
        <dbReference type="ARBA" id="ARBA00022729"/>
    </source>
</evidence>
<dbReference type="AlphaFoldDB" id="F6UMI5"/>
<evidence type="ECO:0000256" key="8">
    <source>
        <dbReference type="SAM" id="SignalP"/>
    </source>
</evidence>
<evidence type="ECO:0000259" key="9">
    <source>
        <dbReference type="PROSITE" id="PS50234"/>
    </source>
</evidence>
<keyword evidence="12" id="KW-1185">Reference proteome</keyword>
<evidence type="ECO:0000256" key="6">
    <source>
        <dbReference type="ARBA" id="ARBA00022900"/>
    </source>
</evidence>
<proteinExistence type="inferred from homology"/>
<dbReference type="GeneTree" id="ENSGT00940000161039"/>
<dbReference type="FunFam" id="3.40.50.410:FF:000013">
    <property type="entry name" value="inter-alpha-trypsin inhibitor heavy chain H2"/>
    <property type="match status" value="1"/>
</dbReference>
<dbReference type="Bgee" id="ENSOANG00000002099">
    <property type="expression patterns" value="Expressed in liver and 7 other cell types or tissues"/>
</dbReference>
<evidence type="ECO:0000256" key="7">
    <source>
        <dbReference type="ARBA" id="ARBA00023180"/>
    </source>
</evidence>
<feature type="domain" description="VIT" evidence="10">
    <location>
        <begin position="17"/>
        <end position="146"/>
    </location>
</feature>
<gene>
    <name evidence="11" type="primary">ITIH4</name>
</gene>
<dbReference type="SUPFAM" id="SSF53300">
    <property type="entry name" value="vWA-like"/>
    <property type="match status" value="1"/>
</dbReference>
<evidence type="ECO:0000256" key="4">
    <source>
        <dbReference type="ARBA" id="ARBA00022690"/>
    </source>
</evidence>
<evidence type="ECO:0000259" key="10">
    <source>
        <dbReference type="PROSITE" id="PS51468"/>
    </source>
</evidence>
<evidence type="ECO:0008006" key="13">
    <source>
        <dbReference type="Google" id="ProtNLM"/>
    </source>
</evidence>
<dbReference type="InterPro" id="IPR050934">
    <property type="entry name" value="ITIH"/>
</dbReference>
<dbReference type="PROSITE" id="PS51468">
    <property type="entry name" value="VIT"/>
    <property type="match status" value="1"/>
</dbReference>
<dbReference type="OMA" id="RNSVYKW"/>
<dbReference type="GO" id="GO:0004867">
    <property type="term" value="F:serine-type endopeptidase inhibitor activity"/>
    <property type="evidence" value="ECO:0007669"/>
    <property type="project" value="UniProtKB-KW"/>
</dbReference>
<evidence type="ECO:0000256" key="2">
    <source>
        <dbReference type="ARBA" id="ARBA00010158"/>
    </source>
</evidence>
<accession>F6UMI5</accession>
<keyword evidence="3" id="KW-0964">Secreted</keyword>
<dbReference type="InterPro" id="IPR013694">
    <property type="entry name" value="VIT"/>
</dbReference>
<reference evidence="11" key="2">
    <citation type="submission" date="2025-08" db="UniProtKB">
        <authorList>
            <consortium name="Ensembl"/>
        </authorList>
    </citation>
    <scope>IDENTIFICATION</scope>
    <source>
        <strain evidence="11">Glennie</strain>
    </source>
</reference>
<dbReference type="InterPro" id="IPR036465">
    <property type="entry name" value="vWFA_dom_sf"/>
</dbReference>
<name>F6UMI5_ORNAN</name>
<dbReference type="CDD" id="cd01461">
    <property type="entry name" value="vWA_interalpha_trypsin_inhibitor"/>
    <property type="match status" value="1"/>
</dbReference>
<protein>
    <recommendedName>
        <fullName evidence="13">Inter-alpha-trypsin inhibitor heavy chain 4</fullName>
    </recommendedName>
</protein>
<dbReference type="Gene3D" id="3.40.50.410">
    <property type="entry name" value="von Willebrand factor, type A domain"/>
    <property type="match status" value="1"/>
</dbReference>
<dbReference type="PROSITE" id="PS50234">
    <property type="entry name" value="VWFA"/>
    <property type="match status" value="1"/>
</dbReference>
<reference evidence="11 12" key="1">
    <citation type="journal article" date="2008" name="Nature">
        <title>Genome analysis of the platypus reveals unique signatures of evolution.</title>
        <authorList>
            <person name="Warren W.C."/>
            <person name="Hillier L.W."/>
            <person name="Marshall Graves J.A."/>
            <person name="Birney E."/>
            <person name="Ponting C.P."/>
            <person name="Grutzner F."/>
            <person name="Belov K."/>
            <person name="Miller W."/>
            <person name="Clarke L."/>
            <person name="Chinwalla A.T."/>
            <person name="Yang S.P."/>
            <person name="Heger A."/>
            <person name="Locke D.P."/>
            <person name="Miethke P."/>
            <person name="Waters P.D."/>
            <person name="Veyrunes F."/>
            <person name="Fulton L."/>
            <person name="Fulton B."/>
            <person name="Graves T."/>
            <person name="Wallis J."/>
            <person name="Puente X.S."/>
            <person name="Lopez-Otin C."/>
            <person name="Ordonez G.R."/>
            <person name="Eichler E.E."/>
            <person name="Chen L."/>
            <person name="Cheng Z."/>
            <person name="Deakin J.E."/>
            <person name="Alsop A."/>
            <person name="Thompson K."/>
            <person name="Kirby P."/>
            <person name="Papenfuss A.T."/>
            <person name="Wakefield M.J."/>
            <person name="Olender T."/>
            <person name="Lancet D."/>
            <person name="Huttley G.A."/>
            <person name="Smit A.F."/>
            <person name="Pask A."/>
            <person name="Temple-Smith P."/>
            <person name="Batzer M.A."/>
            <person name="Walker J.A."/>
            <person name="Konkel M.K."/>
            <person name="Harris R.S."/>
            <person name="Whittington C.M."/>
            <person name="Wong E.S."/>
            <person name="Gemmell N.J."/>
            <person name="Buschiazzo E."/>
            <person name="Vargas Jentzsch I.M."/>
            <person name="Merkel A."/>
            <person name="Schmitz J."/>
            <person name="Zemann A."/>
            <person name="Churakov G."/>
            <person name="Kriegs J.O."/>
            <person name="Brosius J."/>
            <person name="Murchison E.P."/>
            <person name="Sachidanandam R."/>
            <person name="Smith C."/>
            <person name="Hannon G.J."/>
            <person name="Tsend-Ayush E."/>
            <person name="McMillan D."/>
            <person name="Attenborough R."/>
            <person name="Rens W."/>
            <person name="Ferguson-Smith M."/>
            <person name="Lefevre C.M."/>
            <person name="Sharp J.A."/>
            <person name="Nicholas K.R."/>
            <person name="Ray D.A."/>
            <person name="Kube M."/>
            <person name="Reinhardt R."/>
            <person name="Pringle T.H."/>
            <person name="Taylor J."/>
            <person name="Jones R.C."/>
            <person name="Nixon B."/>
            <person name="Dacheux J.L."/>
            <person name="Niwa H."/>
            <person name="Sekita Y."/>
            <person name="Huang X."/>
            <person name="Stark A."/>
            <person name="Kheradpour P."/>
            <person name="Kellis M."/>
            <person name="Flicek P."/>
            <person name="Chen Y."/>
            <person name="Webber C."/>
            <person name="Hardison R."/>
            <person name="Nelson J."/>
            <person name="Hallsworth-Pepin K."/>
            <person name="Delehaunty K."/>
            <person name="Markovic C."/>
            <person name="Minx P."/>
            <person name="Feng Y."/>
            <person name="Kremitzki C."/>
            <person name="Mitreva M."/>
            <person name="Glasscock J."/>
            <person name="Wylie T."/>
            <person name="Wohldmann P."/>
            <person name="Thiru P."/>
            <person name="Nhan M.N."/>
            <person name="Pohl C.S."/>
            <person name="Smith S.M."/>
            <person name="Hou S."/>
            <person name="Nefedov M."/>
            <person name="de Jong P.J."/>
            <person name="Renfree M.B."/>
            <person name="Mardis E.R."/>
            <person name="Wilson R.K."/>
        </authorList>
    </citation>
    <scope>NUCLEOTIDE SEQUENCE [LARGE SCALE GENOMIC DNA]</scope>
    <source>
        <strain evidence="11 12">Glennie</strain>
    </source>
</reference>
<keyword evidence="4" id="KW-0646">Protease inhibitor</keyword>
<keyword evidence="7" id="KW-0325">Glycoprotein</keyword>
<comment type="subcellular location">
    <subcellularLocation>
        <location evidence="1">Secreted</location>
    </subcellularLocation>
</comment>
<keyword evidence="5 8" id="KW-0732">Signal</keyword>
<dbReference type="PANTHER" id="PTHR10338:SF119">
    <property type="entry name" value="INTER-ALPHA-TRYPSIN INHIBITOR HEAVY CHAIN H4"/>
    <property type="match status" value="1"/>
</dbReference>
<feature type="domain" description="VWFA" evidence="9">
    <location>
        <begin position="266"/>
        <end position="449"/>
    </location>
</feature>
<dbReference type="SMART" id="SM00327">
    <property type="entry name" value="VWA"/>
    <property type="match status" value="1"/>
</dbReference>
<dbReference type="HOGENOM" id="CLU_008101_0_0_1"/>
<dbReference type="Pfam" id="PF00092">
    <property type="entry name" value="VWA"/>
    <property type="match status" value="1"/>
</dbReference>
<comment type="similarity">
    <text evidence="2">Belongs to the ITIH family.</text>
</comment>
<dbReference type="GO" id="GO:0005576">
    <property type="term" value="C:extracellular region"/>
    <property type="evidence" value="ECO:0007669"/>
    <property type="project" value="UniProtKB-SubCell"/>
</dbReference>
<evidence type="ECO:0000256" key="1">
    <source>
        <dbReference type="ARBA" id="ARBA00004613"/>
    </source>
</evidence>
<evidence type="ECO:0000313" key="12">
    <source>
        <dbReference type="Proteomes" id="UP000002279"/>
    </source>
</evidence>
<dbReference type="Pfam" id="PF08487">
    <property type="entry name" value="VIT"/>
    <property type="match status" value="1"/>
</dbReference>
<keyword evidence="6" id="KW-0722">Serine protease inhibitor</keyword>
<dbReference type="InterPro" id="IPR002035">
    <property type="entry name" value="VWF_A"/>
</dbReference>
<dbReference type="STRING" id="9258.ENSOANP00000003334"/>
<dbReference type="SMART" id="SM00609">
    <property type="entry name" value="VIT"/>
    <property type="match status" value="1"/>
</dbReference>
<feature type="signal peptide" evidence="8">
    <location>
        <begin position="1"/>
        <end position="24"/>
    </location>
</feature>
<feature type="chain" id="PRO_5028040204" description="Inter-alpha-trypsin inhibitor heavy chain 4" evidence="8">
    <location>
        <begin position="25"/>
        <end position="668"/>
    </location>
</feature>
<dbReference type="FunCoup" id="F6UMI5">
    <property type="interactions" value="141"/>
</dbReference>
<dbReference type="Ensembl" id="ENSOANT00000003335.3">
    <property type="protein sequence ID" value="ENSOANP00000003334.3"/>
    <property type="gene ID" value="ENSOANG00000002099.4"/>
</dbReference>
<evidence type="ECO:0000313" key="11">
    <source>
        <dbReference type="Ensembl" id="ENSOANP00000003334.3"/>
    </source>
</evidence>
<reference evidence="11" key="3">
    <citation type="submission" date="2025-09" db="UniProtKB">
        <authorList>
            <consortium name="Ensembl"/>
        </authorList>
    </citation>
    <scope>IDENTIFICATION</scope>
    <source>
        <strain evidence="11">Glennie</strain>
    </source>
</reference>